<keyword evidence="2" id="KW-1133">Transmembrane helix</keyword>
<name>A0ABT3GJE3_9BACT</name>
<dbReference type="InterPro" id="IPR012332">
    <property type="entry name" value="Autotransporter_pectin_lyase_C"/>
</dbReference>
<dbReference type="EMBL" id="JAPDDT010000005">
    <property type="protein sequence ID" value="MCW1923643.1"/>
    <property type="molecule type" value="Genomic_DNA"/>
</dbReference>
<feature type="transmembrane region" description="Helical" evidence="2">
    <location>
        <begin position="581"/>
        <end position="604"/>
    </location>
</feature>
<keyword evidence="2" id="KW-0472">Membrane</keyword>
<accession>A0ABT3GJE3</accession>
<dbReference type="NCBIfam" id="TIGR02601">
    <property type="entry name" value="autotrns_rpt"/>
    <property type="match status" value="1"/>
</dbReference>
<sequence>MTPTSENPRLLPKRLSLLLTALAVSGGAAPAASNSWIAGTSGNYSDAINWTGGVNVPNGAADNASSDGAGSVIHFLSTDTVTLNALNLNQTSGATVFNQSGGSLTLTTLGFGGGGGSRNPTYNLSGGTVSMSFFTWGNGSNARFNVTGGGATYSGSAITIGVAGGANGAITVSSGSFSHTGTGQIQLGTTSGGTGGILMTGGTFSTNSAGLRIGTGNGTGNITLSGGAIFNANGTGTTNIYLGNNGGSGNLTLSDTAQFNSSGYVLSVGQFGNTTGNKGTLTMSGTSTLSANRIVLGGDNSASAMIGIVNLNGGTVSTGSIRLGSSTVAASATANVINANGGTLKAVSHATNSNFLQGAFVNLQAGGLKLDTNGNEVTITNAMSGSGGLTKQGSGTLTLTGSNSYAGATAVESGTLHLGAGAALAGAVTIDDGATLSGIGTIGGSTTIAGTHAVGASPGLQTFSSGLEYLSTGVVAWELVANTTADRGLATGYDAIDVSGGAVIVNSGATINLVFNAAGSTVDFNDGFWASDQSWRVIDVSGSATDGGGDFSLGSVSLDANALSSAGFGSFAMSKTDGDHYLVWTAVPEPGAALIGSLGLLGLLRRRRR</sequence>
<dbReference type="SUPFAM" id="SSF51126">
    <property type="entry name" value="Pectin lyase-like"/>
    <property type="match status" value="1"/>
</dbReference>
<proteinExistence type="predicted"/>
<reference evidence="4 5" key="1">
    <citation type="submission" date="2022-10" db="EMBL/GenBank/DDBJ databases">
        <title>Luteolibacter arcticus strain CCTCC AB 2014275, whole genome shotgun sequencing project.</title>
        <authorList>
            <person name="Zhao G."/>
            <person name="Shen L."/>
        </authorList>
    </citation>
    <scope>NUCLEOTIDE SEQUENCE [LARGE SCALE GENOMIC DNA]</scope>
    <source>
        <strain evidence="4 5">CCTCC AB 2014275</strain>
    </source>
</reference>
<dbReference type="Gene3D" id="2.160.20.20">
    <property type="match status" value="1"/>
</dbReference>
<evidence type="ECO:0000256" key="3">
    <source>
        <dbReference type="SAM" id="SignalP"/>
    </source>
</evidence>
<gene>
    <name evidence="4" type="ORF">OKA05_13845</name>
</gene>
<protein>
    <submittedName>
        <fullName evidence="4">Autotransporter-associated beta strand repeat-containing protein</fullName>
    </submittedName>
</protein>
<evidence type="ECO:0000256" key="2">
    <source>
        <dbReference type="SAM" id="Phobius"/>
    </source>
</evidence>
<organism evidence="4 5">
    <name type="scientific">Luteolibacter arcticus</name>
    <dbReference type="NCBI Taxonomy" id="1581411"/>
    <lineage>
        <taxon>Bacteria</taxon>
        <taxon>Pseudomonadati</taxon>
        <taxon>Verrucomicrobiota</taxon>
        <taxon>Verrucomicrobiia</taxon>
        <taxon>Verrucomicrobiales</taxon>
        <taxon>Verrucomicrobiaceae</taxon>
        <taxon>Luteolibacter</taxon>
    </lineage>
</organism>
<feature type="chain" id="PRO_5045288257" evidence="3">
    <location>
        <begin position="32"/>
        <end position="609"/>
    </location>
</feature>
<dbReference type="InterPro" id="IPR011050">
    <property type="entry name" value="Pectin_lyase_fold/virulence"/>
</dbReference>
<dbReference type="RefSeq" id="WP_264487752.1">
    <property type="nucleotide sequence ID" value="NZ_JAPDDT010000005.1"/>
</dbReference>
<evidence type="ECO:0000313" key="5">
    <source>
        <dbReference type="Proteomes" id="UP001320876"/>
    </source>
</evidence>
<keyword evidence="2" id="KW-0812">Transmembrane</keyword>
<evidence type="ECO:0000313" key="4">
    <source>
        <dbReference type="EMBL" id="MCW1923643.1"/>
    </source>
</evidence>
<dbReference type="Pfam" id="PF12951">
    <property type="entry name" value="PATR"/>
    <property type="match status" value="1"/>
</dbReference>
<keyword evidence="1 3" id="KW-0732">Signal</keyword>
<dbReference type="Proteomes" id="UP001320876">
    <property type="component" value="Unassembled WGS sequence"/>
</dbReference>
<evidence type="ECO:0000256" key="1">
    <source>
        <dbReference type="ARBA" id="ARBA00022729"/>
    </source>
</evidence>
<keyword evidence="5" id="KW-1185">Reference proteome</keyword>
<feature type="signal peptide" evidence="3">
    <location>
        <begin position="1"/>
        <end position="31"/>
    </location>
</feature>
<dbReference type="InterPro" id="IPR013425">
    <property type="entry name" value="Autotrns_rpt"/>
</dbReference>
<comment type="caution">
    <text evidence="4">The sequence shown here is derived from an EMBL/GenBank/DDBJ whole genome shotgun (WGS) entry which is preliminary data.</text>
</comment>